<evidence type="ECO:0000313" key="2">
    <source>
        <dbReference type="EMBL" id="KAK0477636.1"/>
    </source>
</evidence>
<proteinExistence type="predicted"/>
<protein>
    <submittedName>
        <fullName evidence="2">Uncharacterized protein</fullName>
    </submittedName>
</protein>
<keyword evidence="1" id="KW-0472">Membrane</keyword>
<evidence type="ECO:0000313" key="3">
    <source>
        <dbReference type="Proteomes" id="UP001175227"/>
    </source>
</evidence>
<comment type="caution">
    <text evidence="2">The sequence shown here is derived from an EMBL/GenBank/DDBJ whole genome shotgun (WGS) entry which is preliminary data.</text>
</comment>
<dbReference type="Proteomes" id="UP001175227">
    <property type="component" value="Unassembled WGS sequence"/>
</dbReference>
<dbReference type="EMBL" id="JAUEPR010000016">
    <property type="protein sequence ID" value="KAK0477636.1"/>
    <property type="molecule type" value="Genomic_DNA"/>
</dbReference>
<sequence length="151" mass="17011">MLALNTNNTNILCFFILETRPSPIETIAQEVSHYRGVRYITRLPPPIERLDNSIFIFPYVIGFFTDAYVFTLSSPSLYLSSIFAVCGFIIVMPIYRLFKSSVYFPGAALDVREGSSIPYPSSSLGSMSSIHIVPVEEHISSLSHDLDYHHL</sequence>
<reference evidence="2" key="1">
    <citation type="submission" date="2023-06" db="EMBL/GenBank/DDBJ databases">
        <authorList>
            <consortium name="Lawrence Berkeley National Laboratory"/>
            <person name="Ahrendt S."/>
            <person name="Sahu N."/>
            <person name="Indic B."/>
            <person name="Wong-Bajracharya J."/>
            <person name="Merenyi Z."/>
            <person name="Ke H.-M."/>
            <person name="Monk M."/>
            <person name="Kocsube S."/>
            <person name="Drula E."/>
            <person name="Lipzen A."/>
            <person name="Balint B."/>
            <person name="Henrissat B."/>
            <person name="Andreopoulos B."/>
            <person name="Martin F.M."/>
            <person name="Harder C.B."/>
            <person name="Rigling D."/>
            <person name="Ford K.L."/>
            <person name="Foster G.D."/>
            <person name="Pangilinan J."/>
            <person name="Papanicolaou A."/>
            <person name="Barry K."/>
            <person name="LaButti K."/>
            <person name="Viragh M."/>
            <person name="Koriabine M."/>
            <person name="Yan M."/>
            <person name="Riley R."/>
            <person name="Champramary S."/>
            <person name="Plett K.L."/>
            <person name="Tsai I.J."/>
            <person name="Slot J."/>
            <person name="Sipos G."/>
            <person name="Plett J."/>
            <person name="Nagy L.G."/>
            <person name="Grigoriev I.V."/>
        </authorList>
    </citation>
    <scope>NUCLEOTIDE SEQUENCE</scope>
    <source>
        <strain evidence="2">ICMP 16352</strain>
    </source>
</reference>
<organism evidence="2 3">
    <name type="scientific">Armillaria novae-zelandiae</name>
    <dbReference type="NCBI Taxonomy" id="153914"/>
    <lineage>
        <taxon>Eukaryota</taxon>
        <taxon>Fungi</taxon>
        <taxon>Dikarya</taxon>
        <taxon>Basidiomycota</taxon>
        <taxon>Agaricomycotina</taxon>
        <taxon>Agaricomycetes</taxon>
        <taxon>Agaricomycetidae</taxon>
        <taxon>Agaricales</taxon>
        <taxon>Marasmiineae</taxon>
        <taxon>Physalacriaceae</taxon>
        <taxon>Armillaria</taxon>
    </lineage>
</organism>
<evidence type="ECO:0000256" key="1">
    <source>
        <dbReference type="SAM" id="Phobius"/>
    </source>
</evidence>
<feature type="transmembrane region" description="Helical" evidence="1">
    <location>
        <begin position="77"/>
        <end position="95"/>
    </location>
</feature>
<keyword evidence="3" id="KW-1185">Reference proteome</keyword>
<feature type="transmembrane region" description="Helical" evidence="1">
    <location>
        <begin position="52"/>
        <end position="71"/>
    </location>
</feature>
<accession>A0AA39P5F2</accession>
<keyword evidence="1" id="KW-0812">Transmembrane</keyword>
<name>A0AA39P5F2_9AGAR</name>
<keyword evidence="1" id="KW-1133">Transmembrane helix</keyword>
<dbReference type="AlphaFoldDB" id="A0AA39P5F2"/>
<gene>
    <name evidence="2" type="ORF">IW261DRAFT_271185</name>
</gene>